<keyword evidence="2" id="KW-1185">Reference proteome</keyword>
<proteinExistence type="predicted"/>
<keyword evidence="1" id="KW-0067">ATP-binding</keyword>
<keyword evidence="1" id="KW-0378">Hydrolase</keyword>
<keyword evidence="1" id="KW-0347">Helicase</keyword>
<dbReference type="EMBL" id="BMAO01015235">
    <property type="protein sequence ID" value="GFR00363.1"/>
    <property type="molecule type" value="Genomic_DNA"/>
</dbReference>
<dbReference type="GO" id="GO:0004386">
    <property type="term" value="F:helicase activity"/>
    <property type="evidence" value="ECO:0007669"/>
    <property type="project" value="UniProtKB-KW"/>
</dbReference>
<reference evidence="1" key="1">
    <citation type="submission" date="2020-07" db="EMBL/GenBank/DDBJ databases">
        <title>Multicomponent nature underlies the extraordinary mechanical properties of spider dragline silk.</title>
        <authorList>
            <person name="Kono N."/>
            <person name="Nakamura H."/>
            <person name="Mori M."/>
            <person name="Yoshida Y."/>
            <person name="Ohtoshi R."/>
            <person name="Malay A.D."/>
            <person name="Moran D.A.P."/>
            <person name="Tomita M."/>
            <person name="Numata K."/>
            <person name="Arakawa K."/>
        </authorList>
    </citation>
    <scope>NUCLEOTIDE SEQUENCE</scope>
</reference>
<gene>
    <name evidence="1" type="primary">PIF1</name>
    <name evidence="1" type="ORF">TNCT_201021</name>
</gene>
<protein>
    <submittedName>
        <fullName evidence="1">ATP-dependent DNA helicase</fullName>
    </submittedName>
</protein>
<accession>A0A8X6GBI8</accession>
<comment type="caution">
    <text evidence="1">The sequence shown here is derived from an EMBL/GenBank/DDBJ whole genome shotgun (WGS) entry which is preliminary data.</text>
</comment>
<sequence length="111" mass="12595">MCCSSGKVKLPPILKPPELLYTLLKGETAHSKDFVKHIRLFNNMFSMTSFKSNVVLNNGWTPTFKVQGQVYHNDGPLPPANAEDSKYLQIYFLGENEQVQKDRDMFSKPAS</sequence>
<name>A0A8X6GBI8_TRICU</name>
<dbReference type="PANTHER" id="PTHR45786:SF74">
    <property type="entry name" value="ATP-DEPENDENT DNA HELICASE"/>
    <property type="match status" value="1"/>
</dbReference>
<dbReference type="PANTHER" id="PTHR45786">
    <property type="entry name" value="DNA BINDING PROTEIN-LIKE"/>
    <property type="match status" value="1"/>
</dbReference>
<evidence type="ECO:0000313" key="2">
    <source>
        <dbReference type="Proteomes" id="UP000887116"/>
    </source>
</evidence>
<evidence type="ECO:0000313" key="1">
    <source>
        <dbReference type="EMBL" id="GFR00363.1"/>
    </source>
</evidence>
<dbReference type="OrthoDB" id="8040188at2759"/>
<organism evidence="1 2">
    <name type="scientific">Trichonephila clavata</name>
    <name type="common">Joro spider</name>
    <name type="synonym">Nephila clavata</name>
    <dbReference type="NCBI Taxonomy" id="2740835"/>
    <lineage>
        <taxon>Eukaryota</taxon>
        <taxon>Metazoa</taxon>
        <taxon>Ecdysozoa</taxon>
        <taxon>Arthropoda</taxon>
        <taxon>Chelicerata</taxon>
        <taxon>Arachnida</taxon>
        <taxon>Araneae</taxon>
        <taxon>Araneomorphae</taxon>
        <taxon>Entelegynae</taxon>
        <taxon>Araneoidea</taxon>
        <taxon>Nephilidae</taxon>
        <taxon>Trichonephila</taxon>
    </lineage>
</organism>
<dbReference type="AlphaFoldDB" id="A0A8X6GBI8"/>
<keyword evidence="1" id="KW-0547">Nucleotide-binding</keyword>
<dbReference type="Proteomes" id="UP000887116">
    <property type="component" value="Unassembled WGS sequence"/>
</dbReference>